<keyword evidence="11 18" id="KW-0808">Transferase</keyword>
<keyword evidence="9 18" id="KW-0028">Amino-acid biosynthesis</keyword>
<comment type="function">
    <text evidence="17 18">Catalyzes the condensation of ATP and 5-phosphoribose 1-diphosphate to form N'-(5'-phosphoribosyl)-ATP (PR-ATP). Has a crucial role in the pathway because the rate of histidine biosynthesis seems to be controlled primarily by regulation of HisG enzymatic activity.</text>
</comment>
<dbReference type="InterPro" id="IPR011322">
    <property type="entry name" value="N-reg_PII-like_a/b"/>
</dbReference>
<dbReference type="InterPro" id="IPR018198">
    <property type="entry name" value="ATP_PRibTrfase_CS"/>
</dbReference>
<dbReference type="PROSITE" id="PS01316">
    <property type="entry name" value="ATP_P_PHORIBOSYLTR"/>
    <property type="match status" value="1"/>
</dbReference>
<dbReference type="PANTHER" id="PTHR21403">
    <property type="entry name" value="ATP PHOSPHORIBOSYLTRANSFERASE ATP-PRTASE"/>
    <property type="match status" value="1"/>
</dbReference>
<feature type="domain" description="ATP phosphoribosyltransferase catalytic" evidence="19">
    <location>
        <begin position="79"/>
        <end position="236"/>
    </location>
</feature>
<dbReference type="InterPro" id="IPR015867">
    <property type="entry name" value="N-reg_PII/ATP_PRibTrfase_C"/>
</dbReference>
<accession>A0A7C3UW20</accession>
<evidence type="ECO:0000259" key="19">
    <source>
        <dbReference type="Pfam" id="PF01634"/>
    </source>
</evidence>
<keyword evidence="16 18" id="KW-0368">Histidine biosynthesis</keyword>
<dbReference type="InterPro" id="IPR013115">
    <property type="entry name" value="HisG_C"/>
</dbReference>
<gene>
    <name evidence="18" type="primary">hisG</name>
    <name evidence="21" type="ORF">ENW96_00405</name>
</gene>
<evidence type="ECO:0000256" key="18">
    <source>
        <dbReference type="HAMAP-Rule" id="MF_00079"/>
    </source>
</evidence>
<comment type="pathway">
    <text evidence="4 18">Amino-acid biosynthesis; L-histidine biosynthesis; L-histidine from 5-phospho-alpha-D-ribose 1-diphosphate: step 1/9.</text>
</comment>
<evidence type="ECO:0000256" key="15">
    <source>
        <dbReference type="ARBA" id="ARBA00022842"/>
    </source>
</evidence>
<dbReference type="PANTHER" id="PTHR21403:SF10">
    <property type="entry name" value="ATP PHOSPHORIBOSYLTRANSFERASE"/>
    <property type="match status" value="1"/>
</dbReference>
<dbReference type="GO" id="GO:0000287">
    <property type="term" value="F:magnesium ion binding"/>
    <property type="evidence" value="ECO:0007669"/>
    <property type="project" value="UniProtKB-UniRule"/>
</dbReference>
<dbReference type="EC" id="2.4.2.17" evidence="6 18"/>
<evidence type="ECO:0000256" key="9">
    <source>
        <dbReference type="ARBA" id="ARBA00022605"/>
    </source>
</evidence>
<keyword evidence="12 18" id="KW-0479">Metal-binding</keyword>
<name>A0A7C3UW20_9BACT</name>
<dbReference type="InterPro" id="IPR001348">
    <property type="entry name" value="ATP_PRibTrfase_HisG"/>
</dbReference>
<evidence type="ECO:0000256" key="10">
    <source>
        <dbReference type="ARBA" id="ARBA00022676"/>
    </source>
</evidence>
<evidence type="ECO:0000256" key="11">
    <source>
        <dbReference type="ARBA" id="ARBA00022679"/>
    </source>
</evidence>
<evidence type="ECO:0000256" key="4">
    <source>
        <dbReference type="ARBA" id="ARBA00004667"/>
    </source>
</evidence>
<dbReference type="NCBIfam" id="TIGR03455">
    <property type="entry name" value="HisG_C-term"/>
    <property type="match status" value="1"/>
</dbReference>
<dbReference type="HAMAP" id="MF_00079">
    <property type="entry name" value="HisG_Long"/>
    <property type="match status" value="1"/>
</dbReference>
<evidence type="ECO:0000256" key="6">
    <source>
        <dbReference type="ARBA" id="ARBA00011946"/>
    </source>
</evidence>
<evidence type="ECO:0000256" key="17">
    <source>
        <dbReference type="ARBA" id="ARBA00024861"/>
    </source>
</evidence>
<comment type="similarity">
    <text evidence="5 18">Belongs to the ATP phosphoribosyltransferase family. Long subfamily.</text>
</comment>
<dbReference type="CDD" id="cd13593">
    <property type="entry name" value="PBP2_HisGL3"/>
    <property type="match status" value="1"/>
</dbReference>
<dbReference type="FunFam" id="3.30.70.120:FF:000002">
    <property type="entry name" value="ATP phosphoribosyltransferase"/>
    <property type="match status" value="1"/>
</dbReference>
<evidence type="ECO:0000256" key="12">
    <source>
        <dbReference type="ARBA" id="ARBA00022723"/>
    </source>
</evidence>
<dbReference type="GO" id="GO:0005737">
    <property type="term" value="C:cytoplasm"/>
    <property type="evidence" value="ECO:0007669"/>
    <property type="project" value="UniProtKB-SubCell"/>
</dbReference>
<organism evidence="21">
    <name type="scientific">Desulfobacca acetoxidans</name>
    <dbReference type="NCBI Taxonomy" id="60893"/>
    <lineage>
        <taxon>Bacteria</taxon>
        <taxon>Pseudomonadati</taxon>
        <taxon>Thermodesulfobacteriota</taxon>
        <taxon>Desulfobaccia</taxon>
        <taxon>Desulfobaccales</taxon>
        <taxon>Desulfobaccaceae</taxon>
        <taxon>Desulfobacca</taxon>
    </lineage>
</organism>
<evidence type="ECO:0000256" key="13">
    <source>
        <dbReference type="ARBA" id="ARBA00022741"/>
    </source>
</evidence>
<keyword evidence="8 18" id="KW-0963">Cytoplasm</keyword>
<protein>
    <recommendedName>
        <fullName evidence="7 18">ATP phosphoribosyltransferase</fullName>
        <shortName evidence="18">ATP-PRT</shortName>
        <shortName evidence="18">ATP-PRTase</shortName>
        <ecNumber evidence="6 18">2.4.2.17</ecNumber>
    </recommendedName>
</protein>
<feature type="domain" description="Histidine biosynthesis HisG C-terminal" evidence="20">
    <location>
        <begin position="246"/>
        <end position="317"/>
    </location>
</feature>
<comment type="activity regulation">
    <text evidence="18">Feedback inhibited by histidine.</text>
</comment>
<keyword evidence="14 18" id="KW-0067">ATP-binding</keyword>
<dbReference type="GO" id="GO:0000105">
    <property type="term" value="P:L-histidine biosynthetic process"/>
    <property type="evidence" value="ECO:0007669"/>
    <property type="project" value="UniProtKB-UniRule"/>
</dbReference>
<evidence type="ECO:0000256" key="1">
    <source>
        <dbReference type="ARBA" id="ARBA00000915"/>
    </source>
</evidence>
<dbReference type="InterPro" id="IPR013820">
    <property type="entry name" value="ATP_PRibTrfase_cat"/>
</dbReference>
<dbReference type="Gene3D" id="3.40.190.10">
    <property type="entry name" value="Periplasmic binding protein-like II"/>
    <property type="match status" value="2"/>
</dbReference>
<evidence type="ECO:0000256" key="3">
    <source>
        <dbReference type="ARBA" id="ARBA00004496"/>
    </source>
</evidence>
<comment type="subcellular location">
    <subcellularLocation>
        <location evidence="3 18">Cytoplasm</location>
    </subcellularLocation>
</comment>
<dbReference type="EMBL" id="DTMF01000013">
    <property type="protein sequence ID" value="HGF32837.1"/>
    <property type="molecule type" value="Genomic_DNA"/>
</dbReference>
<evidence type="ECO:0000259" key="20">
    <source>
        <dbReference type="Pfam" id="PF08029"/>
    </source>
</evidence>
<comment type="caution">
    <text evidence="21">The sequence shown here is derived from an EMBL/GenBank/DDBJ whole genome shotgun (WGS) entry which is preliminary data.</text>
</comment>
<dbReference type="AlphaFoldDB" id="A0A7C3UW20"/>
<evidence type="ECO:0000256" key="8">
    <source>
        <dbReference type="ARBA" id="ARBA00022490"/>
    </source>
</evidence>
<dbReference type="SUPFAM" id="SSF54913">
    <property type="entry name" value="GlnB-like"/>
    <property type="match status" value="1"/>
</dbReference>
<dbReference type="SUPFAM" id="SSF53850">
    <property type="entry name" value="Periplasmic binding protein-like II"/>
    <property type="match status" value="1"/>
</dbReference>
<evidence type="ECO:0000313" key="21">
    <source>
        <dbReference type="EMBL" id="HGF32837.1"/>
    </source>
</evidence>
<comment type="catalytic activity">
    <reaction evidence="1 18">
        <text>1-(5-phospho-beta-D-ribosyl)-ATP + diphosphate = 5-phospho-alpha-D-ribose 1-diphosphate + ATP</text>
        <dbReference type="Rhea" id="RHEA:18473"/>
        <dbReference type="ChEBI" id="CHEBI:30616"/>
        <dbReference type="ChEBI" id="CHEBI:33019"/>
        <dbReference type="ChEBI" id="CHEBI:58017"/>
        <dbReference type="ChEBI" id="CHEBI:73183"/>
        <dbReference type="EC" id="2.4.2.17"/>
    </reaction>
</comment>
<dbReference type="GO" id="GO:0003879">
    <property type="term" value="F:ATP phosphoribosyltransferase activity"/>
    <property type="evidence" value="ECO:0007669"/>
    <property type="project" value="UniProtKB-UniRule"/>
</dbReference>
<keyword evidence="10 18" id="KW-0328">Glycosyltransferase</keyword>
<dbReference type="Pfam" id="PF01634">
    <property type="entry name" value="HisG"/>
    <property type="match status" value="1"/>
</dbReference>
<dbReference type="UniPathway" id="UPA00031">
    <property type="reaction ID" value="UER00006"/>
</dbReference>
<dbReference type="Pfam" id="PF08029">
    <property type="entry name" value="HisG_C"/>
    <property type="match status" value="1"/>
</dbReference>
<sequence length="320" mass="35960">MPAVFSESWGKTAGRWWEPRCSIPRRCTSVDKLRLGIPKGSLEKATIDLFRRAGWHIKVNGRSYFPDIDDPEIACTMCRAQEMSRYVENGTLDCGLTGKDWIMENDSQVMVVADLMYSKASTRPVRWVLAVPADSDIRSLKDLAGKKIATELVNYTRRYFESRNIPVSVEFSWGATEAKVAQGLADAVVEVTETGSTIKAHGLKIIHEFFQSNTQLIVNPQVWENDPFKREKIENLRVLLLGALRAENMVGLKMNIPEKSLKAIIALLPSLLAPTISSLYETDWYSVEVVVNQEEVRNLVPRLVAAGAQGIVEYPLYKVI</sequence>
<keyword evidence="13 18" id="KW-0547">Nucleotide-binding</keyword>
<evidence type="ECO:0000256" key="7">
    <source>
        <dbReference type="ARBA" id="ARBA00020998"/>
    </source>
</evidence>
<evidence type="ECO:0000256" key="16">
    <source>
        <dbReference type="ARBA" id="ARBA00023102"/>
    </source>
</evidence>
<evidence type="ECO:0000256" key="2">
    <source>
        <dbReference type="ARBA" id="ARBA00001946"/>
    </source>
</evidence>
<reference evidence="21" key="1">
    <citation type="journal article" date="2020" name="mSystems">
        <title>Genome- and Community-Level Interaction Insights into Carbon Utilization and Element Cycling Functions of Hydrothermarchaeota in Hydrothermal Sediment.</title>
        <authorList>
            <person name="Zhou Z."/>
            <person name="Liu Y."/>
            <person name="Xu W."/>
            <person name="Pan J."/>
            <person name="Luo Z.H."/>
            <person name="Li M."/>
        </authorList>
    </citation>
    <scope>NUCLEOTIDE SEQUENCE [LARGE SCALE GENOMIC DNA]</scope>
    <source>
        <strain evidence="21">SpSt-897</strain>
    </source>
</reference>
<dbReference type="InterPro" id="IPR020621">
    <property type="entry name" value="ATP-PRT_HisG_long"/>
</dbReference>
<dbReference type="Gene3D" id="3.30.70.120">
    <property type="match status" value="1"/>
</dbReference>
<evidence type="ECO:0000256" key="14">
    <source>
        <dbReference type="ARBA" id="ARBA00022840"/>
    </source>
</evidence>
<dbReference type="NCBIfam" id="TIGR00070">
    <property type="entry name" value="hisG"/>
    <property type="match status" value="1"/>
</dbReference>
<dbReference type="GO" id="GO:0005524">
    <property type="term" value="F:ATP binding"/>
    <property type="evidence" value="ECO:0007669"/>
    <property type="project" value="UniProtKB-KW"/>
</dbReference>
<keyword evidence="15 18" id="KW-0460">Magnesium</keyword>
<proteinExistence type="inferred from homology"/>
<dbReference type="FunFam" id="3.40.190.10:FF:000258">
    <property type="entry name" value="ATP phosphoribosyltransferase"/>
    <property type="match status" value="1"/>
</dbReference>
<comment type="cofactor">
    <cofactor evidence="2 18">
        <name>Mg(2+)</name>
        <dbReference type="ChEBI" id="CHEBI:18420"/>
    </cofactor>
</comment>
<evidence type="ECO:0000256" key="5">
    <source>
        <dbReference type="ARBA" id="ARBA00007955"/>
    </source>
</evidence>